<dbReference type="SUPFAM" id="SSF48452">
    <property type="entry name" value="TPR-like"/>
    <property type="match status" value="1"/>
</dbReference>
<feature type="compositionally biased region" description="Acidic residues" evidence="1">
    <location>
        <begin position="604"/>
        <end position="620"/>
    </location>
</feature>
<dbReference type="PANTHER" id="PTHR31859">
    <property type="entry name" value="TETRATRICOPEPTIDE REPEAT PROTEIN 39 FAMILY MEMBER"/>
    <property type="match status" value="1"/>
</dbReference>
<dbReference type="PANTHER" id="PTHR31859:SF1">
    <property type="entry name" value="TETRATRICOPEPTIDE REPEAT PROTEIN 39C"/>
    <property type="match status" value="1"/>
</dbReference>
<sequence>MSSPSEETMANLRSATSGFDYVFSNEIDQAREVFQTKDDPFHQLGLGVCAFLEAALGMESGLMVEATRLLALAEVGAKKQAKATKSSKNGGRFPQGTEWELIHADAIILLGLTNALSESYMGYLQCLYSLHNAHSKFARLYKIVFPVGVDDYATPATSRAPSRKPSNLSLKSHATSIASANSFSAASTALSISTKSTGFFGRWGTSLTISRASSGASTPVTPTTPLPEDGPVEELIVSGAAFGYGLFNLVLSLLPGKVKSVVGFFGFNHDRKLALQALAVSAAKNDVHAVFAGLSLMSYHGVVLLLSGYQANEAHIIKQYKVIVEKLESRYPTGTLWILNRAKILRMAYDADGAIRVLQDGLQPERTSVFVQADALLVFELAWTLLSQRRYQEAAETFMRMTELNTWSHATYYFIAAGCYWSLKNYAEAQNLMDAIPSLIDKKKIGGKDLPTEVLIKKRLAFYKAKQIRSTGSDADYIQAIRISPAEELGIFWNTHARIGKNIAEAHIHEWLALTPAVQIDSPYSTALPPSSPKPDLDNADELALRSLLLGIVHRTTGDYTTSRAFLTDAYKLQPQVTVSTWIGGIAQFELAVLELKEATVLEDESAASMTEEEREDGYSETDSLPRGVVTEEAKEYWVKAIKEAGKRLDAAMSLAGSEIDLSTRLDSRVMMLRDEIATKKEMLGL</sequence>
<dbReference type="GO" id="GO:0005829">
    <property type="term" value="C:cytosol"/>
    <property type="evidence" value="ECO:0007669"/>
    <property type="project" value="TreeGrafter"/>
</dbReference>
<protein>
    <recommendedName>
        <fullName evidence="4">Mitochondrial outer membrane protein IML2</fullName>
    </recommendedName>
</protein>
<gene>
    <name evidence="2" type="ORF">EW146_g4161</name>
</gene>
<name>A0A4S4LVI6_9AGAM</name>
<dbReference type="Proteomes" id="UP000310158">
    <property type="component" value="Unassembled WGS sequence"/>
</dbReference>
<dbReference type="OrthoDB" id="2154985at2759"/>
<dbReference type="Gene3D" id="1.25.40.10">
    <property type="entry name" value="Tetratricopeptide repeat domain"/>
    <property type="match status" value="1"/>
</dbReference>
<feature type="region of interest" description="Disordered" evidence="1">
    <location>
        <begin position="604"/>
        <end position="624"/>
    </location>
</feature>
<evidence type="ECO:0000313" key="3">
    <source>
        <dbReference type="Proteomes" id="UP000310158"/>
    </source>
</evidence>
<dbReference type="InterPro" id="IPR019412">
    <property type="entry name" value="IML2/TPR_39"/>
</dbReference>
<dbReference type="GO" id="GO:0005741">
    <property type="term" value="C:mitochondrial outer membrane"/>
    <property type="evidence" value="ECO:0007669"/>
    <property type="project" value="TreeGrafter"/>
</dbReference>
<evidence type="ECO:0000313" key="2">
    <source>
        <dbReference type="EMBL" id="THH16482.1"/>
    </source>
</evidence>
<reference evidence="2 3" key="1">
    <citation type="submission" date="2019-02" db="EMBL/GenBank/DDBJ databases">
        <title>Genome sequencing of the rare red list fungi Bondarzewia mesenterica.</title>
        <authorList>
            <person name="Buettner E."/>
            <person name="Kellner H."/>
        </authorList>
    </citation>
    <scope>NUCLEOTIDE SEQUENCE [LARGE SCALE GENOMIC DNA]</scope>
    <source>
        <strain evidence="2 3">DSM 108281</strain>
    </source>
</reference>
<dbReference type="EMBL" id="SGPL01000155">
    <property type="protein sequence ID" value="THH16482.1"/>
    <property type="molecule type" value="Genomic_DNA"/>
</dbReference>
<dbReference type="InterPro" id="IPR011990">
    <property type="entry name" value="TPR-like_helical_dom_sf"/>
</dbReference>
<evidence type="ECO:0008006" key="4">
    <source>
        <dbReference type="Google" id="ProtNLM"/>
    </source>
</evidence>
<organism evidence="2 3">
    <name type="scientific">Bondarzewia mesenterica</name>
    <dbReference type="NCBI Taxonomy" id="1095465"/>
    <lineage>
        <taxon>Eukaryota</taxon>
        <taxon>Fungi</taxon>
        <taxon>Dikarya</taxon>
        <taxon>Basidiomycota</taxon>
        <taxon>Agaricomycotina</taxon>
        <taxon>Agaricomycetes</taxon>
        <taxon>Russulales</taxon>
        <taxon>Bondarzewiaceae</taxon>
        <taxon>Bondarzewia</taxon>
    </lineage>
</organism>
<proteinExistence type="predicted"/>
<evidence type="ECO:0000256" key="1">
    <source>
        <dbReference type="SAM" id="MobiDB-lite"/>
    </source>
</evidence>
<dbReference type="GO" id="GO:0005634">
    <property type="term" value="C:nucleus"/>
    <property type="evidence" value="ECO:0007669"/>
    <property type="project" value="TreeGrafter"/>
</dbReference>
<accession>A0A4S4LVI6</accession>
<dbReference type="Pfam" id="PF10300">
    <property type="entry name" value="Iml2-TPR_39"/>
    <property type="match status" value="1"/>
</dbReference>
<keyword evidence="3" id="KW-1185">Reference proteome</keyword>
<comment type="caution">
    <text evidence="2">The sequence shown here is derived from an EMBL/GenBank/DDBJ whole genome shotgun (WGS) entry which is preliminary data.</text>
</comment>
<dbReference type="AlphaFoldDB" id="A0A4S4LVI6"/>